<dbReference type="PRINTS" id="PR01506">
    <property type="entry name" value="TATBPROTEIN"/>
</dbReference>
<keyword evidence="2 9" id="KW-0813">Transport</keyword>
<keyword evidence="3 9" id="KW-1003">Cell membrane</keyword>
<comment type="caution">
    <text evidence="12">The sequence shown here is derived from an EMBL/GenBank/DDBJ whole genome shotgun (WGS) entry which is preliminary data.</text>
</comment>
<evidence type="ECO:0000256" key="5">
    <source>
        <dbReference type="ARBA" id="ARBA00022927"/>
    </source>
</evidence>
<keyword evidence="8 9" id="KW-0472">Membrane</keyword>
<keyword evidence="7 9" id="KW-0811">Translocation</keyword>
<evidence type="ECO:0000256" key="7">
    <source>
        <dbReference type="ARBA" id="ARBA00023010"/>
    </source>
</evidence>
<keyword evidence="5 9" id="KW-0653">Protein transport</keyword>
<keyword evidence="4 9" id="KW-0812">Transmembrane</keyword>
<dbReference type="InterPro" id="IPR018448">
    <property type="entry name" value="TatB"/>
</dbReference>
<reference evidence="12 13" key="1">
    <citation type="submission" date="2020-03" db="EMBL/GenBank/DDBJ databases">
        <title>Draft genome of Streptomyces sp. ventii, isolated from the Axial Seamount in the Pacific Ocean, and resequencing of the two type strains Streptomyces lonarensis strain NCL 716 and Streptomyces bohaiensis strain 11A07.</title>
        <authorList>
            <person name="Loughran R.M."/>
            <person name="Pfannmuller K.M."/>
            <person name="Wasson B.J."/>
            <person name="Deadmond M.C."/>
            <person name="Paddock B.E."/>
            <person name="Koyack M.J."/>
            <person name="Gallegos D.A."/>
            <person name="Mitchell E.A."/>
            <person name="Ushijima B."/>
            <person name="Saw J.H."/>
            <person name="Mcphail K.L."/>
            <person name="Videau P."/>
        </authorList>
    </citation>
    <scope>NUCLEOTIDE SEQUENCE [LARGE SCALE GENOMIC DNA]</scope>
    <source>
        <strain evidence="12 13">11A07</strain>
    </source>
</reference>
<evidence type="ECO:0000256" key="9">
    <source>
        <dbReference type="HAMAP-Rule" id="MF_00237"/>
    </source>
</evidence>
<name>A0ABX1CGC5_9ACTN</name>
<dbReference type="InterPro" id="IPR003369">
    <property type="entry name" value="TatA/B/E"/>
</dbReference>
<accession>A0ABX1CGC5</accession>
<evidence type="ECO:0000256" key="11">
    <source>
        <dbReference type="SAM" id="Phobius"/>
    </source>
</evidence>
<dbReference type="RefSeq" id="WP_168089918.1">
    <property type="nucleotide sequence ID" value="NZ_BHZH01000021.1"/>
</dbReference>
<feature type="compositionally biased region" description="Basic and acidic residues" evidence="10">
    <location>
        <begin position="153"/>
        <end position="166"/>
    </location>
</feature>
<sequence>MFFDIGPLNFLILLILAILLFGPDKLPKLIQDAVAFLQKVRAYSDNAKRDIRSELGPEFKDFEFEDLHPKRFAQKHLLSKDELGLRELRDSLDVRKELTEVRDSLDVRKELTEATDAINGRTRPASPARGTDGETGDGRSVTGSSTSPGDPVELDKGFASEAEMHADAAPVNDSHQGGVQLDKTAPTTPASAPARSSAIAPPFDMDAT</sequence>
<evidence type="ECO:0000313" key="13">
    <source>
        <dbReference type="Proteomes" id="UP000727056"/>
    </source>
</evidence>
<evidence type="ECO:0000256" key="6">
    <source>
        <dbReference type="ARBA" id="ARBA00022989"/>
    </source>
</evidence>
<organism evidence="12 13">
    <name type="scientific">Streptomyces bohaiensis</name>
    <dbReference type="NCBI Taxonomy" id="1431344"/>
    <lineage>
        <taxon>Bacteria</taxon>
        <taxon>Bacillati</taxon>
        <taxon>Actinomycetota</taxon>
        <taxon>Actinomycetes</taxon>
        <taxon>Kitasatosporales</taxon>
        <taxon>Streptomycetaceae</taxon>
        <taxon>Streptomyces</taxon>
    </lineage>
</organism>
<dbReference type="Proteomes" id="UP000727056">
    <property type="component" value="Unassembled WGS sequence"/>
</dbReference>
<comment type="subcellular location">
    <subcellularLocation>
        <location evidence="9">Cell membrane</location>
        <topology evidence="9">Single-pass membrane protein</topology>
    </subcellularLocation>
    <subcellularLocation>
        <location evidence="1">Membrane</location>
        <topology evidence="1">Single-pass membrane protein</topology>
    </subcellularLocation>
</comment>
<dbReference type="HAMAP" id="MF_00237">
    <property type="entry name" value="TatB"/>
    <property type="match status" value="1"/>
</dbReference>
<evidence type="ECO:0000256" key="4">
    <source>
        <dbReference type="ARBA" id="ARBA00022692"/>
    </source>
</evidence>
<comment type="similarity">
    <text evidence="9">Belongs to the TatB family.</text>
</comment>
<keyword evidence="6 9" id="KW-1133">Transmembrane helix</keyword>
<protein>
    <recommendedName>
        <fullName evidence="9">Sec-independent protein translocase protein TatB</fullName>
    </recommendedName>
</protein>
<comment type="function">
    <text evidence="9">Part of the twin-arginine translocation (Tat) system that transports large folded proteins containing a characteristic twin-arginine motif in their signal peptide across membranes. Together with TatC, TatB is part of a receptor directly interacting with Tat signal peptides. TatB may form an oligomeric binding site that transiently accommodates folded Tat precursor proteins before their translocation.</text>
</comment>
<feature type="region of interest" description="Disordered" evidence="10">
    <location>
        <begin position="113"/>
        <end position="208"/>
    </location>
</feature>
<proteinExistence type="inferred from homology"/>
<dbReference type="Pfam" id="PF02416">
    <property type="entry name" value="TatA_B_E"/>
    <property type="match status" value="1"/>
</dbReference>
<evidence type="ECO:0000256" key="10">
    <source>
        <dbReference type="SAM" id="MobiDB-lite"/>
    </source>
</evidence>
<evidence type="ECO:0000256" key="8">
    <source>
        <dbReference type="ARBA" id="ARBA00023136"/>
    </source>
</evidence>
<dbReference type="Gene3D" id="1.20.5.3310">
    <property type="match status" value="1"/>
</dbReference>
<feature type="compositionally biased region" description="Low complexity" evidence="10">
    <location>
        <begin position="184"/>
        <end position="202"/>
    </location>
</feature>
<evidence type="ECO:0000256" key="1">
    <source>
        <dbReference type="ARBA" id="ARBA00004167"/>
    </source>
</evidence>
<gene>
    <name evidence="9" type="primary">tatB</name>
    <name evidence="12" type="ORF">HCN52_20410</name>
</gene>
<keyword evidence="13" id="KW-1185">Reference proteome</keyword>
<dbReference type="NCBIfam" id="NF002377">
    <property type="entry name" value="PRK01371.1-4"/>
    <property type="match status" value="1"/>
</dbReference>
<feature type="transmembrane region" description="Helical" evidence="11">
    <location>
        <begin position="6"/>
        <end position="22"/>
    </location>
</feature>
<evidence type="ECO:0000256" key="2">
    <source>
        <dbReference type="ARBA" id="ARBA00022448"/>
    </source>
</evidence>
<comment type="subunit">
    <text evidence="9">The Tat system comprises two distinct complexes: a TatABC complex, containing multiple copies of TatA, TatB and TatC subunits, and a separate TatA complex, containing only TatA subunits. Substrates initially bind to the TatABC complex, which probably triggers association of the separate TatA complex to form the active translocon.</text>
</comment>
<dbReference type="EMBL" id="JAAVJC010000265">
    <property type="protein sequence ID" value="NJQ17238.1"/>
    <property type="molecule type" value="Genomic_DNA"/>
</dbReference>
<evidence type="ECO:0000313" key="12">
    <source>
        <dbReference type="EMBL" id="NJQ17238.1"/>
    </source>
</evidence>
<evidence type="ECO:0000256" key="3">
    <source>
        <dbReference type="ARBA" id="ARBA00022475"/>
    </source>
</evidence>